<comment type="caution">
    <text evidence="2">The sequence shown here is derived from an EMBL/GenBank/DDBJ whole genome shotgun (WGS) entry which is preliminary data.</text>
</comment>
<reference evidence="2 3" key="1">
    <citation type="journal article" date="2011" name="J. Microbiol.">
        <title>Bacillus kyonggiensis sp. nov., isolated from soil of a lettuce field.</title>
        <authorList>
            <person name="Dong K."/>
            <person name="Lee S."/>
        </authorList>
    </citation>
    <scope>NUCLEOTIDE SEQUENCE [LARGE SCALE GENOMIC DNA]</scope>
    <source>
        <strain evidence="2 3">NB22</strain>
    </source>
</reference>
<protein>
    <submittedName>
        <fullName evidence="2">Endolytic transglycosylase MltG</fullName>
    </submittedName>
</protein>
<dbReference type="AlphaFoldDB" id="A0A4U1DCD7"/>
<dbReference type="Proteomes" id="UP000307756">
    <property type="component" value="Unassembled WGS sequence"/>
</dbReference>
<dbReference type="RefSeq" id="WP_136830197.1">
    <property type="nucleotide sequence ID" value="NZ_SWBM01000001.1"/>
</dbReference>
<evidence type="ECO:0000313" key="3">
    <source>
        <dbReference type="Proteomes" id="UP000307756"/>
    </source>
</evidence>
<dbReference type="OrthoDB" id="2942983at2"/>
<dbReference type="EMBL" id="SWBM01000001">
    <property type="protein sequence ID" value="TKC19287.1"/>
    <property type="molecule type" value="Genomic_DNA"/>
</dbReference>
<accession>A0A4U1DCD7</accession>
<evidence type="ECO:0000256" key="1">
    <source>
        <dbReference type="SAM" id="MobiDB-lite"/>
    </source>
</evidence>
<organism evidence="2 3">
    <name type="scientific">Robertmurraya kyonggiensis</name>
    <dbReference type="NCBI Taxonomy" id="1037680"/>
    <lineage>
        <taxon>Bacteria</taxon>
        <taxon>Bacillati</taxon>
        <taxon>Bacillota</taxon>
        <taxon>Bacilli</taxon>
        <taxon>Bacillales</taxon>
        <taxon>Bacillaceae</taxon>
        <taxon>Robertmurraya</taxon>
    </lineage>
</organism>
<proteinExistence type="predicted"/>
<keyword evidence="3" id="KW-1185">Reference proteome</keyword>
<gene>
    <name evidence="2" type="ORF">FA727_07025</name>
</gene>
<sequence>MKANIVNSFAAGLLISAGVCGAVYFSGSSKGENNSKKAAAPTEEEMKTNLANSGYVILTNAEWEKQLTAIEEQKKEAAKTDKANEETAKEEQPKKDDEVVSRTIVNVATGMTSIDVGNALEQGKILDDAMTFFHEVEKRGLSNELKPGTFEVNSTMTMDEIISVIFK</sequence>
<name>A0A4U1DCD7_9BACI</name>
<feature type="region of interest" description="Disordered" evidence="1">
    <location>
        <begin position="72"/>
        <end position="98"/>
    </location>
</feature>
<evidence type="ECO:0000313" key="2">
    <source>
        <dbReference type="EMBL" id="TKC19287.1"/>
    </source>
</evidence>
<dbReference type="Gene3D" id="3.30.1490.480">
    <property type="entry name" value="Endolytic murein transglycosylase"/>
    <property type="match status" value="1"/>
</dbReference>